<dbReference type="RefSeq" id="WP_089732148.1">
    <property type="nucleotide sequence ID" value="NZ_FNIA01000005.1"/>
</dbReference>
<dbReference type="EMBL" id="FNIA01000005">
    <property type="protein sequence ID" value="SDM66251.1"/>
    <property type="molecule type" value="Genomic_DNA"/>
</dbReference>
<protein>
    <submittedName>
        <fullName evidence="3">Aminobenzoyl-glutamate utilization protein A</fullName>
    </submittedName>
</protein>
<dbReference type="Gene3D" id="3.40.630.10">
    <property type="entry name" value="Zn peptidases"/>
    <property type="match status" value="1"/>
</dbReference>
<dbReference type="GO" id="GO:0016805">
    <property type="term" value="F:dipeptidase activity"/>
    <property type="evidence" value="ECO:0007669"/>
    <property type="project" value="TreeGrafter"/>
</dbReference>
<evidence type="ECO:0000259" key="2">
    <source>
        <dbReference type="Pfam" id="PF07687"/>
    </source>
</evidence>
<dbReference type="GO" id="GO:0005737">
    <property type="term" value="C:cytoplasm"/>
    <property type="evidence" value="ECO:0007669"/>
    <property type="project" value="TreeGrafter"/>
</dbReference>
<dbReference type="AlphaFoldDB" id="A0A1G9V1T4"/>
<dbReference type="NCBIfam" id="TIGR01891">
    <property type="entry name" value="amidohydrolases"/>
    <property type="match status" value="1"/>
</dbReference>
<proteinExistence type="predicted"/>
<dbReference type="GO" id="GO:0046657">
    <property type="term" value="P:folic acid catabolic process"/>
    <property type="evidence" value="ECO:0007669"/>
    <property type="project" value="TreeGrafter"/>
</dbReference>
<dbReference type="InterPro" id="IPR036264">
    <property type="entry name" value="Bact_exopeptidase_dim_dom"/>
</dbReference>
<name>A0A1G9V1T4_9EURY</name>
<dbReference type="SUPFAM" id="SSF55031">
    <property type="entry name" value="Bacterial exopeptidase dimerisation domain"/>
    <property type="match status" value="1"/>
</dbReference>
<dbReference type="GO" id="GO:0071713">
    <property type="term" value="F:para-aminobenzoyl-glutamate hydrolase activity"/>
    <property type="evidence" value="ECO:0007669"/>
    <property type="project" value="TreeGrafter"/>
</dbReference>
<dbReference type="PIRSF" id="PIRSF005962">
    <property type="entry name" value="Pept_M20D_amidohydro"/>
    <property type="match status" value="1"/>
</dbReference>
<reference evidence="3 4" key="1">
    <citation type="submission" date="2016-10" db="EMBL/GenBank/DDBJ databases">
        <authorList>
            <person name="de Groot N.N."/>
        </authorList>
    </citation>
    <scope>NUCLEOTIDE SEQUENCE [LARGE SCALE GENOMIC DNA]</scope>
    <source>
        <strain evidence="4">EB21,IBRC-M 10013,KCTC 4048</strain>
    </source>
</reference>
<dbReference type="InterPro" id="IPR017439">
    <property type="entry name" value="Amidohydrolase"/>
</dbReference>
<keyword evidence="1" id="KW-0479">Metal-binding</keyword>
<dbReference type="InterPro" id="IPR002933">
    <property type="entry name" value="Peptidase_M20"/>
</dbReference>
<dbReference type="PANTHER" id="PTHR30575:SF3">
    <property type="entry name" value="PEPTIDASE M20 DIMERISATION DOMAIN-CONTAINING PROTEIN"/>
    <property type="match status" value="1"/>
</dbReference>
<feature type="binding site" evidence="1">
    <location>
        <position position="393"/>
    </location>
    <ligand>
        <name>Mn(2+)</name>
        <dbReference type="ChEBI" id="CHEBI:29035"/>
        <label>2</label>
    </ligand>
</feature>
<accession>A0A1G9V1T4</accession>
<feature type="binding site" evidence="1">
    <location>
        <position position="139"/>
    </location>
    <ligand>
        <name>Mn(2+)</name>
        <dbReference type="ChEBI" id="CHEBI:29035"/>
        <label>2</label>
    </ligand>
</feature>
<feature type="binding site" evidence="1">
    <location>
        <position position="197"/>
    </location>
    <ligand>
        <name>Mn(2+)</name>
        <dbReference type="ChEBI" id="CHEBI:29035"/>
        <label>2</label>
    </ligand>
</feature>
<evidence type="ECO:0000313" key="4">
    <source>
        <dbReference type="Proteomes" id="UP000199370"/>
    </source>
</evidence>
<dbReference type="InterPro" id="IPR011650">
    <property type="entry name" value="Peptidase_M20_dimer"/>
</dbReference>
<comment type="cofactor">
    <cofactor evidence="1">
        <name>Mn(2+)</name>
        <dbReference type="ChEBI" id="CHEBI:29035"/>
    </cofactor>
    <text evidence="1">The Mn(2+) ion enhances activity.</text>
</comment>
<feature type="binding site" evidence="1">
    <location>
        <position position="173"/>
    </location>
    <ligand>
        <name>Mn(2+)</name>
        <dbReference type="ChEBI" id="CHEBI:29035"/>
        <label>1</label>
    </ligand>
</feature>
<evidence type="ECO:0000313" key="3">
    <source>
        <dbReference type="EMBL" id="SDM66251.1"/>
    </source>
</evidence>
<sequence length="423" mass="44763">MVDRDRLVSLRRAFHRQPEPAWREYWTTARIVEELETIGVDELYVGPDALNTDERMAVPPAAELESWYERALDAGADEDVLEQLRGGHTGAVAVVEQGAGPTVGLRVDIDGLPREESTDEAHEPAAAGFRSGTGAMHACGHDGHATIGLGVLEAVTESDFAGTLKVFFQPAEEVVGGGKAMAKSGHLDDVDYLFALHLGLDHPTGEVVCGIDEFLAVKHIDVRFTGEPAHAGAKPEEGENAVQAVASAIQNLYAIPRHSDGATRVNVGRLEAGNATNIVAEAAAMECEVRGVTTKLKDYMDERAHRVIENAAAMHGCESETSVAGEAPSARSDDELVDLVGRTAGGNADVERVVDRDALGGSEDATFLMQAVQQRGGLAAYVCVGTDHPGGHHTATFDVDEDSLPIGVDVLAGTIEAVADERP</sequence>
<dbReference type="OrthoDB" id="247417at2157"/>
<feature type="domain" description="Peptidase M20 dimerisation" evidence="2">
    <location>
        <begin position="221"/>
        <end position="308"/>
    </location>
</feature>
<dbReference type="Proteomes" id="UP000199370">
    <property type="component" value="Unassembled WGS sequence"/>
</dbReference>
<dbReference type="Pfam" id="PF07687">
    <property type="entry name" value="M20_dimer"/>
    <property type="match status" value="1"/>
</dbReference>
<gene>
    <name evidence="3" type="ORF">SAMN05192554_105148</name>
</gene>
<evidence type="ECO:0000256" key="1">
    <source>
        <dbReference type="PIRSR" id="PIRSR005962-1"/>
    </source>
</evidence>
<dbReference type="InterPro" id="IPR052030">
    <property type="entry name" value="Peptidase_M20/M20A_hydrolases"/>
</dbReference>
<dbReference type="SUPFAM" id="SSF53187">
    <property type="entry name" value="Zn-dependent exopeptidases"/>
    <property type="match status" value="1"/>
</dbReference>
<dbReference type="STRING" id="996166.SAMN05192554_105148"/>
<dbReference type="PANTHER" id="PTHR30575">
    <property type="entry name" value="PEPTIDASE M20"/>
    <property type="match status" value="1"/>
</dbReference>
<keyword evidence="4" id="KW-1185">Reference proteome</keyword>
<feature type="binding site" evidence="1">
    <location>
        <position position="141"/>
    </location>
    <ligand>
        <name>Mn(2+)</name>
        <dbReference type="ChEBI" id="CHEBI:29035"/>
        <label>2</label>
    </ligand>
</feature>
<dbReference type="GO" id="GO:0046872">
    <property type="term" value="F:metal ion binding"/>
    <property type="evidence" value="ECO:0007669"/>
    <property type="project" value="UniProtKB-KW"/>
</dbReference>
<keyword evidence="1" id="KW-0464">Manganese</keyword>
<organism evidence="3 4">
    <name type="scientific">Haloarchaeobius iranensis</name>
    <dbReference type="NCBI Taxonomy" id="996166"/>
    <lineage>
        <taxon>Archaea</taxon>
        <taxon>Methanobacteriati</taxon>
        <taxon>Methanobacteriota</taxon>
        <taxon>Stenosarchaea group</taxon>
        <taxon>Halobacteria</taxon>
        <taxon>Halobacteriales</taxon>
        <taxon>Halorubellaceae</taxon>
        <taxon>Haloarchaeobius</taxon>
    </lineage>
</organism>
<dbReference type="Pfam" id="PF01546">
    <property type="entry name" value="Peptidase_M20"/>
    <property type="match status" value="1"/>
</dbReference>